<evidence type="ECO:0000313" key="2">
    <source>
        <dbReference type="Proteomes" id="UP000694867"/>
    </source>
</evidence>
<keyword evidence="2" id="KW-1185">Reference proteome</keyword>
<dbReference type="PANTHER" id="PTHR36694:SF11">
    <property type="entry name" value="LP21121P-RELATED"/>
    <property type="match status" value="1"/>
</dbReference>
<keyword evidence="1" id="KW-0812">Transmembrane</keyword>
<dbReference type="RefSeq" id="XP_003747917.1">
    <property type="nucleotide sequence ID" value="XM_003747869.1"/>
</dbReference>
<dbReference type="GO" id="GO:0005886">
    <property type="term" value="C:plasma membrane"/>
    <property type="evidence" value="ECO:0007669"/>
    <property type="project" value="TreeGrafter"/>
</dbReference>
<dbReference type="GO" id="GO:0019991">
    <property type="term" value="P:septate junction assembly"/>
    <property type="evidence" value="ECO:0007669"/>
    <property type="project" value="TreeGrafter"/>
</dbReference>
<accession>A0AAJ6QWC1</accession>
<feature type="transmembrane region" description="Helical" evidence="1">
    <location>
        <begin position="127"/>
        <end position="151"/>
    </location>
</feature>
<dbReference type="GO" id="GO:0060857">
    <property type="term" value="P:establishment of glial blood-brain barrier"/>
    <property type="evidence" value="ECO:0007669"/>
    <property type="project" value="TreeGrafter"/>
</dbReference>
<dbReference type="AlphaFoldDB" id="A0AAJ6QWC1"/>
<name>A0AAJ6QWC1_9ACAR</name>
<keyword evidence="1" id="KW-1133">Transmembrane helix</keyword>
<reference evidence="3" key="1">
    <citation type="submission" date="2025-08" db="UniProtKB">
        <authorList>
            <consortium name="RefSeq"/>
        </authorList>
    </citation>
    <scope>IDENTIFICATION</scope>
</reference>
<feature type="transmembrane region" description="Helical" evidence="1">
    <location>
        <begin position="21"/>
        <end position="45"/>
    </location>
</feature>
<evidence type="ECO:0000313" key="3">
    <source>
        <dbReference type="RefSeq" id="XP_003747917.1"/>
    </source>
</evidence>
<sequence length="170" mass="20357">MPILDRCWNPLMMYHFTNVRFGSYYCAVYTMVLHIVFIFYAIYAIQGGRTEWFFSPYFEYSQRGTTAAASITIVLCLIFLFFTFLLCRGVRRDNRCMYFPWMMGMTIEILLMIGVGLWYIVRYYRNLFSVLAAILLWTIDGFHIYCLLIVISQYQIVKNLQEPKFEFLYP</sequence>
<feature type="transmembrane region" description="Helical" evidence="1">
    <location>
        <begin position="98"/>
        <end position="121"/>
    </location>
</feature>
<keyword evidence="1" id="KW-0472">Membrane</keyword>
<dbReference type="GO" id="GO:0035159">
    <property type="term" value="P:regulation of tube length, open tracheal system"/>
    <property type="evidence" value="ECO:0007669"/>
    <property type="project" value="TreeGrafter"/>
</dbReference>
<feature type="transmembrane region" description="Helical" evidence="1">
    <location>
        <begin position="65"/>
        <end position="86"/>
    </location>
</feature>
<organism evidence="2 3">
    <name type="scientific">Galendromus occidentalis</name>
    <name type="common">western predatory mite</name>
    <dbReference type="NCBI Taxonomy" id="34638"/>
    <lineage>
        <taxon>Eukaryota</taxon>
        <taxon>Metazoa</taxon>
        <taxon>Ecdysozoa</taxon>
        <taxon>Arthropoda</taxon>
        <taxon>Chelicerata</taxon>
        <taxon>Arachnida</taxon>
        <taxon>Acari</taxon>
        <taxon>Parasitiformes</taxon>
        <taxon>Mesostigmata</taxon>
        <taxon>Gamasina</taxon>
        <taxon>Phytoseioidea</taxon>
        <taxon>Phytoseiidae</taxon>
        <taxon>Typhlodrominae</taxon>
        <taxon>Galendromus</taxon>
    </lineage>
</organism>
<dbReference type="Proteomes" id="UP000694867">
    <property type="component" value="Unplaced"/>
</dbReference>
<proteinExistence type="predicted"/>
<dbReference type="PANTHER" id="PTHR36694">
    <property type="entry name" value="PASIFLORA 1, ISOFORM A-RELATED"/>
    <property type="match status" value="1"/>
</dbReference>
<evidence type="ECO:0000256" key="1">
    <source>
        <dbReference type="SAM" id="Phobius"/>
    </source>
</evidence>
<dbReference type="GeneID" id="100898088"/>
<dbReference type="KEGG" id="goe:100898088"/>
<protein>
    <submittedName>
        <fullName evidence="3">Uncharacterized protein LOC100898088</fullName>
    </submittedName>
</protein>
<gene>
    <name evidence="3" type="primary">LOC100898088</name>
</gene>